<evidence type="ECO:0000256" key="1">
    <source>
        <dbReference type="SAM" id="MobiDB-lite"/>
    </source>
</evidence>
<organism evidence="3 4">
    <name type="scientific">Leifsonia poae</name>
    <dbReference type="NCBI Taxonomy" id="110933"/>
    <lineage>
        <taxon>Bacteria</taxon>
        <taxon>Bacillati</taxon>
        <taxon>Actinomycetota</taxon>
        <taxon>Actinomycetes</taxon>
        <taxon>Micrococcales</taxon>
        <taxon>Microbacteriaceae</taxon>
        <taxon>Leifsonia</taxon>
    </lineage>
</organism>
<feature type="domain" description="HNH nuclease" evidence="2">
    <location>
        <begin position="366"/>
        <end position="419"/>
    </location>
</feature>
<gene>
    <name evidence="3" type="ORF">GCM10017584_13910</name>
</gene>
<keyword evidence="4" id="KW-1185">Reference proteome</keyword>
<accession>A0A9W6H8S4</accession>
<dbReference type="CDD" id="cd00085">
    <property type="entry name" value="HNHc"/>
    <property type="match status" value="1"/>
</dbReference>
<dbReference type="Proteomes" id="UP001142372">
    <property type="component" value="Unassembled WGS sequence"/>
</dbReference>
<feature type="region of interest" description="Disordered" evidence="1">
    <location>
        <begin position="441"/>
        <end position="461"/>
    </location>
</feature>
<feature type="compositionally biased region" description="Low complexity" evidence="1">
    <location>
        <begin position="452"/>
        <end position="461"/>
    </location>
</feature>
<dbReference type="Gene3D" id="1.10.30.50">
    <property type="match status" value="1"/>
</dbReference>
<dbReference type="RefSeq" id="WP_271176489.1">
    <property type="nucleotide sequence ID" value="NZ_BAAAJO010000003.1"/>
</dbReference>
<protein>
    <recommendedName>
        <fullName evidence="2">HNH nuclease domain-containing protein</fullName>
    </recommendedName>
</protein>
<evidence type="ECO:0000259" key="2">
    <source>
        <dbReference type="SMART" id="SM00507"/>
    </source>
</evidence>
<reference evidence="3" key="2">
    <citation type="submission" date="2023-01" db="EMBL/GenBank/DDBJ databases">
        <authorList>
            <person name="Sun Q."/>
            <person name="Evtushenko L."/>
        </authorList>
    </citation>
    <scope>NUCLEOTIDE SEQUENCE</scope>
    <source>
        <strain evidence="3">VKM Ac-1401</strain>
    </source>
</reference>
<dbReference type="InterPro" id="IPR003870">
    <property type="entry name" value="DUF222"/>
</dbReference>
<evidence type="ECO:0000313" key="4">
    <source>
        <dbReference type="Proteomes" id="UP001142372"/>
    </source>
</evidence>
<dbReference type="InterPro" id="IPR003615">
    <property type="entry name" value="HNH_nuc"/>
</dbReference>
<name>A0A9W6H8S4_9MICO</name>
<proteinExistence type="predicted"/>
<sequence>MTSTPAAALREALAGLATPEALGGDALLNSLTTLGHVQAVLDAVKVRVVGELVARSNLPGSQNPVSRAGHSSPAALVEERWRVPKAQARRYCVVAESVTRRLSLTGETLPPQLPILAEAVDAPLHEAGAPLEGVGAGVGIDHASVIVRELAKTAPGCSLSDLRVGERVLVDHAPSLTVAELRTLASHVRDRLDQDGVVPREQRQRQRRSLTISTTSDGLTHVDWYLDPESAGYVVAAIDAHVGRELRAVRFRDTGASAAPGEADELPETRSVAQLRSDAATDVFRHVATCVTPGPAEKPPVTVIVRIDWDALRSGIGTGAIDGVATPVSAGTVRRMAADAGVIPVILGGGSQVLDFGRARRLFSTAQKLALAERDGGCAWAGCPHPPSYTEAHHIRWWNAHGGGTDLGNGVLLCSSHHHRVHDDGWEIVVSDSAPQFIPPAHVDPDRRPRAGGRVRVPLVA</sequence>
<dbReference type="AlphaFoldDB" id="A0A9W6H8S4"/>
<dbReference type="EMBL" id="BSEN01000005">
    <property type="protein sequence ID" value="GLJ75817.1"/>
    <property type="molecule type" value="Genomic_DNA"/>
</dbReference>
<dbReference type="SMART" id="SM00507">
    <property type="entry name" value="HNHc"/>
    <property type="match status" value="1"/>
</dbReference>
<evidence type="ECO:0000313" key="3">
    <source>
        <dbReference type="EMBL" id="GLJ75817.1"/>
    </source>
</evidence>
<reference evidence="3" key="1">
    <citation type="journal article" date="2014" name="Int. J. Syst. Evol. Microbiol.">
        <title>Complete genome sequence of Corynebacterium casei LMG S-19264T (=DSM 44701T), isolated from a smear-ripened cheese.</title>
        <authorList>
            <consortium name="US DOE Joint Genome Institute (JGI-PGF)"/>
            <person name="Walter F."/>
            <person name="Albersmeier A."/>
            <person name="Kalinowski J."/>
            <person name="Ruckert C."/>
        </authorList>
    </citation>
    <scope>NUCLEOTIDE SEQUENCE</scope>
    <source>
        <strain evidence="3">VKM Ac-1401</strain>
    </source>
</reference>
<dbReference type="Pfam" id="PF02720">
    <property type="entry name" value="DUF222"/>
    <property type="match status" value="1"/>
</dbReference>
<comment type="caution">
    <text evidence="3">The sequence shown here is derived from an EMBL/GenBank/DDBJ whole genome shotgun (WGS) entry which is preliminary data.</text>
</comment>